<proteinExistence type="predicted"/>
<organism evidence="1 2">
    <name type="scientific">Hydrogenophaga palleronii</name>
    <dbReference type="NCBI Taxonomy" id="65655"/>
    <lineage>
        <taxon>Bacteria</taxon>
        <taxon>Pseudomonadati</taxon>
        <taxon>Pseudomonadota</taxon>
        <taxon>Betaproteobacteria</taxon>
        <taxon>Burkholderiales</taxon>
        <taxon>Comamonadaceae</taxon>
        <taxon>Hydrogenophaga</taxon>
    </lineage>
</organism>
<accession>A0ABU1WH04</accession>
<evidence type="ECO:0008006" key="3">
    <source>
        <dbReference type="Google" id="ProtNLM"/>
    </source>
</evidence>
<sequence length="165" mass="18418">MNALMNTPFVSTKAPVASLALPTVHVNAPGLRQRDRDEMFIQMLDAYRGSGGLSRGTQISALLEGRGRHTAGTVDKWKDTNEVIYFEWELETWLPRFQFDMANKAPWAEVGLVATELAGVYDNWEMALWFARPSSALEGRLPADTLRSDPDLVIQAARHDRSLAS</sequence>
<evidence type="ECO:0000313" key="1">
    <source>
        <dbReference type="EMBL" id="MDR7148549.1"/>
    </source>
</evidence>
<reference evidence="1 2" key="1">
    <citation type="submission" date="2023-07" db="EMBL/GenBank/DDBJ databases">
        <title>Sorghum-associated microbial communities from plants grown in Nebraska, USA.</title>
        <authorList>
            <person name="Schachtman D."/>
        </authorList>
    </citation>
    <scope>NUCLEOTIDE SEQUENCE [LARGE SCALE GENOMIC DNA]</scope>
    <source>
        <strain evidence="1 2">4249</strain>
    </source>
</reference>
<evidence type="ECO:0000313" key="2">
    <source>
        <dbReference type="Proteomes" id="UP001265700"/>
    </source>
</evidence>
<dbReference type="Proteomes" id="UP001265700">
    <property type="component" value="Unassembled WGS sequence"/>
</dbReference>
<protein>
    <recommendedName>
        <fullName evidence="3">Antitoxin Xre/MbcA/ParS-like toxin-binding domain-containing protein</fullName>
    </recommendedName>
</protein>
<comment type="caution">
    <text evidence="1">The sequence shown here is derived from an EMBL/GenBank/DDBJ whole genome shotgun (WGS) entry which is preliminary data.</text>
</comment>
<name>A0ABU1WH04_9BURK</name>
<keyword evidence="2" id="KW-1185">Reference proteome</keyword>
<dbReference type="EMBL" id="JAVDWU010000001">
    <property type="protein sequence ID" value="MDR7148549.1"/>
    <property type="molecule type" value="Genomic_DNA"/>
</dbReference>
<gene>
    <name evidence="1" type="ORF">J2W49_000477</name>
</gene>
<dbReference type="RefSeq" id="WP_310311260.1">
    <property type="nucleotide sequence ID" value="NZ_JAVDWU010000001.1"/>
</dbReference>